<protein>
    <submittedName>
        <fullName evidence="1">Uncharacterized protein</fullName>
    </submittedName>
</protein>
<keyword evidence="2" id="KW-1185">Reference proteome</keyword>
<comment type="caution">
    <text evidence="1">The sequence shown here is derived from an EMBL/GenBank/DDBJ whole genome shotgun (WGS) entry which is preliminary data.</text>
</comment>
<gene>
    <name evidence="1" type="ORF">O181_055429</name>
</gene>
<dbReference type="Proteomes" id="UP000765509">
    <property type="component" value="Unassembled WGS sequence"/>
</dbReference>
<evidence type="ECO:0000313" key="2">
    <source>
        <dbReference type="Proteomes" id="UP000765509"/>
    </source>
</evidence>
<sequence>MVHSLPSVGQLAPFWPNPMRPKGGNPLAPKARWVPNHNWAHLSQIWPQMTINHHRIQFGPGSPWTIFQPMTPGTHQRPPGLLSSILLLILRGILRFLHAPHTQGCRSGA</sequence>
<reference evidence="1" key="1">
    <citation type="submission" date="2021-03" db="EMBL/GenBank/DDBJ databases">
        <title>Draft genome sequence of rust myrtle Austropuccinia psidii MF-1, a brazilian biotype.</title>
        <authorList>
            <person name="Quecine M.C."/>
            <person name="Pachon D.M.R."/>
            <person name="Bonatelli M.L."/>
            <person name="Correr F.H."/>
            <person name="Franceschini L.M."/>
            <person name="Leite T.F."/>
            <person name="Margarido G.R.A."/>
            <person name="Almeida C.A."/>
            <person name="Ferrarezi J.A."/>
            <person name="Labate C.A."/>
        </authorList>
    </citation>
    <scope>NUCLEOTIDE SEQUENCE</scope>
    <source>
        <strain evidence="1">MF-1</strain>
    </source>
</reference>
<accession>A0A9Q3E6G4</accession>
<evidence type="ECO:0000313" key="1">
    <source>
        <dbReference type="EMBL" id="MBW0515714.1"/>
    </source>
</evidence>
<name>A0A9Q3E6G4_9BASI</name>
<organism evidence="1 2">
    <name type="scientific">Austropuccinia psidii MF-1</name>
    <dbReference type="NCBI Taxonomy" id="1389203"/>
    <lineage>
        <taxon>Eukaryota</taxon>
        <taxon>Fungi</taxon>
        <taxon>Dikarya</taxon>
        <taxon>Basidiomycota</taxon>
        <taxon>Pucciniomycotina</taxon>
        <taxon>Pucciniomycetes</taxon>
        <taxon>Pucciniales</taxon>
        <taxon>Sphaerophragmiaceae</taxon>
        <taxon>Austropuccinia</taxon>
    </lineage>
</organism>
<dbReference type="AlphaFoldDB" id="A0A9Q3E6G4"/>
<proteinExistence type="predicted"/>
<dbReference type="EMBL" id="AVOT02024803">
    <property type="protein sequence ID" value="MBW0515714.1"/>
    <property type="molecule type" value="Genomic_DNA"/>
</dbReference>